<feature type="domain" description="Aminotransferase-like plant mobile" evidence="1">
    <location>
        <begin position="2"/>
        <end position="133"/>
    </location>
</feature>
<sequence>MGFAVLCWTYQALCITSRRDTLEISDCILLMFSWIYQRFPSLCPPSRDLFVFPLVSRLVLSDHHSPRMLDLINELDRVGFNDFTWTPYILSTWRDIEPDWVTEEGEIETLRASIPIVLFMFVRYHHVDRVKRQ</sequence>
<dbReference type="InterPro" id="IPR019557">
    <property type="entry name" value="AminoTfrase-like_pln_mobile"/>
</dbReference>
<proteinExistence type="predicted"/>
<evidence type="ECO:0000313" key="3">
    <source>
        <dbReference type="Proteomes" id="UP001341840"/>
    </source>
</evidence>
<dbReference type="InterPro" id="IPR044824">
    <property type="entry name" value="MAIN-like"/>
</dbReference>
<dbReference type="EMBL" id="JASCZI010001861">
    <property type="protein sequence ID" value="MED6115566.1"/>
    <property type="molecule type" value="Genomic_DNA"/>
</dbReference>
<protein>
    <recommendedName>
        <fullName evidence="1">Aminotransferase-like plant mobile domain-containing protein</fullName>
    </recommendedName>
</protein>
<name>A0ABU6QVQ1_9FABA</name>
<gene>
    <name evidence="2" type="ORF">PIB30_091873</name>
</gene>
<evidence type="ECO:0000313" key="2">
    <source>
        <dbReference type="EMBL" id="MED6115566.1"/>
    </source>
</evidence>
<reference evidence="2 3" key="1">
    <citation type="journal article" date="2023" name="Plants (Basel)">
        <title>Bridging the Gap: Combining Genomics and Transcriptomics Approaches to Understand Stylosanthes scabra, an Orphan Legume from the Brazilian Caatinga.</title>
        <authorList>
            <person name="Ferreira-Neto J.R.C."/>
            <person name="da Silva M.D."/>
            <person name="Binneck E."/>
            <person name="de Melo N.F."/>
            <person name="da Silva R.H."/>
            <person name="de Melo A.L.T.M."/>
            <person name="Pandolfi V."/>
            <person name="Bustamante F.O."/>
            <person name="Brasileiro-Vidal A.C."/>
            <person name="Benko-Iseppon A.M."/>
        </authorList>
    </citation>
    <scope>NUCLEOTIDE SEQUENCE [LARGE SCALE GENOMIC DNA]</scope>
    <source>
        <tissue evidence="2">Leaves</tissue>
    </source>
</reference>
<comment type="caution">
    <text evidence="2">The sequence shown here is derived from an EMBL/GenBank/DDBJ whole genome shotgun (WGS) entry which is preliminary data.</text>
</comment>
<dbReference type="Pfam" id="PF10536">
    <property type="entry name" value="PMD"/>
    <property type="match status" value="1"/>
</dbReference>
<dbReference type="PANTHER" id="PTHR46033:SF8">
    <property type="entry name" value="PROTEIN MAINTENANCE OF MERISTEMS-LIKE"/>
    <property type="match status" value="1"/>
</dbReference>
<dbReference type="PANTHER" id="PTHR46033">
    <property type="entry name" value="PROTEIN MAIN-LIKE 2"/>
    <property type="match status" value="1"/>
</dbReference>
<accession>A0ABU6QVQ1</accession>
<organism evidence="2 3">
    <name type="scientific">Stylosanthes scabra</name>
    <dbReference type="NCBI Taxonomy" id="79078"/>
    <lineage>
        <taxon>Eukaryota</taxon>
        <taxon>Viridiplantae</taxon>
        <taxon>Streptophyta</taxon>
        <taxon>Embryophyta</taxon>
        <taxon>Tracheophyta</taxon>
        <taxon>Spermatophyta</taxon>
        <taxon>Magnoliopsida</taxon>
        <taxon>eudicotyledons</taxon>
        <taxon>Gunneridae</taxon>
        <taxon>Pentapetalae</taxon>
        <taxon>rosids</taxon>
        <taxon>fabids</taxon>
        <taxon>Fabales</taxon>
        <taxon>Fabaceae</taxon>
        <taxon>Papilionoideae</taxon>
        <taxon>50 kb inversion clade</taxon>
        <taxon>dalbergioids sensu lato</taxon>
        <taxon>Dalbergieae</taxon>
        <taxon>Pterocarpus clade</taxon>
        <taxon>Stylosanthes</taxon>
    </lineage>
</organism>
<keyword evidence="3" id="KW-1185">Reference proteome</keyword>
<dbReference type="Proteomes" id="UP001341840">
    <property type="component" value="Unassembled WGS sequence"/>
</dbReference>
<evidence type="ECO:0000259" key="1">
    <source>
        <dbReference type="Pfam" id="PF10536"/>
    </source>
</evidence>